<keyword evidence="3 9" id="KW-1003">Cell membrane</keyword>
<dbReference type="InterPro" id="IPR028362">
    <property type="entry name" value="AlgI"/>
</dbReference>
<keyword evidence="7 9" id="KW-0472">Membrane</keyword>
<accession>I2Q697</accession>
<feature type="transmembrane region" description="Helical" evidence="10">
    <location>
        <begin position="288"/>
        <end position="311"/>
    </location>
</feature>
<dbReference type="PIRSF" id="PIRSF500217">
    <property type="entry name" value="AlgI"/>
    <property type="match status" value="1"/>
</dbReference>
<dbReference type="GO" id="GO:0042121">
    <property type="term" value="P:alginic acid biosynthetic process"/>
    <property type="evidence" value="ECO:0007669"/>
    <property type="project" value="InterPro"/>
</dbReference>
<dbReference type="InterPro" id="IPR051085">
    <property type="entry name" value="MB_O-acyltransferase"/>
</dbReference>
<feature type="transmembrane region" description="Helical" evidence="10">
    <location>
        <begin position="386"/>
        <end position="404"/>
    </location>
</feature>
<evidence type="ECO:0000256" key="9">
    <source>
        <dbReference type="PIRNR" id="PIRNR016636"/>
    </source>
</evidence>
<protein>
    <submittedName>
        <fullName evidence="11">Putative membrane protein involved in D-alanine export</fullName>
    </submittedName>
</protein>
<dbReference type="STRING" id="596152.DesU5LDRAFT_3684"/>
<comment type="subcellular location">
    <subcellularLocation>
        <location evidence="1">Cell membrane</location>
        <topology evidence="1">Multi-pass membrane protein</topology>
    </subcellularLocation>
</comment>
<evidence type="ECO:0000256" key="7">
    <source>
        <dbReference type="ARBA" id="ARBA00023136"/>
    </source>
</evidence>
<sequence>MIPDSPLFLYYFLPLTLALFFLSPVRARGAVLLVASLAYFFLADAAGLPVLLAAAVGNYGLGRWIGRADGAARGWLTALGVAANIGLLAFYKYGDVAAPLGISFFSFQAVAYLVDVKRRVLPAEASLSRLTLALAFFPKITAGPIARFGPLLPALARPRPTLADFRDGAWRFAVGLAKKTLVAGALGPLADAAFTRGPGLDTGTAWLGLAAYSAQIYFDFSGYTDMALGLGLLCGIRLPENFNHPYVATSVRDFWRRWHISLSTWFRDYLYIPLGGGRVSPWRVRANLLVVFGLCGVWHGATLNFLAWGLWHGLFLAVERTALGGRLDRLPAAFRHAYLLLAVMLGWVLFRATDAALALGYGKALFSFSFDGFAYTLATEVTRQRLAALAAAVLFAMPLGGLWNRAASLVGGPAGPVAEWCRTAALAGLLAASAMALAAGAYTPFIYARF</sequence>
<organism evidence="11">
    <name type="scientific">Desulfovibrio sp. U5L</name>
    <dbReference type="NCBI Taxonomy" id="596152"/>
    <lineage>
        <taxon>Bacteria</taxon>
        <taxon>Pseudomonadati</taxon>
        <taxon>Thermodesulfobacteriota</taxon>
        <taxon>Desulfovibrionia</taxon>
        <taxon>Desulfovibrionales</taxon>
        <taxon>Desulfovibrionaceae</taxon>
        <taxon>Desulfovibrio</taxon>
    </lineage>
</organism>
<keyword evidence="4 9" id="KW-0808">Transferase</keyword>
<evidence type="ECO:0000313" key="11">
    <source>
        <dbReference type="EMBL" id="EIG55303.1"/>
    </source>
</evidence>
<dbReference type="PANTHER" id="PTHR13285">
    <property type="entry name" value="ACYLTRANSFERASE"/>
    <property type="match status" value="1"/>
</dbReference>
<feature type="transmembrane region" description="Helical" evidence="10">
    <location>
        <begin position="73"/>
        <end position="91"/>
    </location>
</feature>
<keyword evidence="8 9" id="KW-0012">Acyltransferase</keyword>
<feature type="transmembrane region" description="Helical" evidence="10">
    <location>
        <begin position="97"/>
        <end position="114"/>
    </location>
</feature>
<dbReference type="PANTHER" id="PTHR13285:SF23">
    <property type="entry name" value="TEICHOIC ACID D-ALANYLTRANSFERASE"/>
    <property type="match status" value="1"/>
</dbReference>
<dbReference type="PIRSF" id="PIRSF016636">
    <property type="entry name" value="AlgI_DltB"/>
    <property type="match status" value="1"/>
</dbReference>
<dbReference type="HOGENOM" id="CLU_025255_1_3_7"/>
<dbReference type="OrthoDB" id="139172at2"/>
<evidence type="ECO:0000256" key="10">
    <source>
        <dbReference type="SAM" id="Phobius"/>
    </source>
</evidence>
<dbReference type="AlphaFoldDB" id="I2Q697"/>
<dbReference type="InterPro" id="IPR004299">
    <property type="entry name" value="MBOAT_fam"/>
</dbReference>
<feature type="transmembrane region" description="Helical" evidence="10">
    <location>
        <begin position="331"/>
        <end position="350"/>
    </location>
</feature>
<dbReference type="InterPro" id="IPR024194">
    <property type="entry name" value="Ac/AlaTfrase_AlgI/DltB"/>
</dbReference>
<proteinExistence type="inferred from homology"/>
<dbReference type="EMBL" id="JH600068">
    <property type="protein sequence ID" value="EIG55303.1"/>
    <property type="molecule type" value="Genomic_DNA"/>
</dbReference>
<evidence type="ECO:0000256" key="2">
    <source>
        <dbReference type="ARBA" id="ARBA00010323"/>
    </source>
</evidence>
<keyword evidence="5 10" id="KW-0812">Transmembrane</keyword>
<dbReference type="eggNOG" id="COG1696">
    <property type="taxonomic scope" value="Bacteria"/>
</dbReference>
<gene>
    <name evidence="11" type="ORF">DesU5LDRAFT_3684</name>
</gene>
<comment type="similarity">
    <text evidence="2 9">Belongs to the membrane-bound acyltransferase family.</text>
</comment>
<evidence type="ECO:0000256" key="6">
    <source>
        <dbReference type="ARBA" id="ARBA00022989"/>
    </source>
</evidence>
<reference evidence="11" key="1">
    <citation type="submission" date="2011-11" db="EMBL/GenBank/DDBJ databases">
        <title>Improved High-Quality Draft sequence of Desulfovibrio sp. U5L.</title>
        <authorList>
            <consortium name="US DOE Joint Genome Institute"/>
            <person name="Lucas S."/>
            <person name="Han J."/>
            <person name="Lapidus A."/>
            <person name="Cheng J.-F."/>
            <person name="Goodwin L."/>
            <person name="Pitluck S."/>
            <person name="Peters L."/>
            <person name="Ovchinnikova G."/>
            <person name="Held B."/>
            <person name="Detter J.C."/>
            <person name="Han C."/>
            <person name="Tapia R."/>
            <person name="Land M."/>
            <person name="Hauser L."/>
            <person name="Kyrpides N."/>
            <person name="Ivanova N."/>
            <person name="Pagani I."/>
            <person name="Gabster J."/>
            <person name="Walker C."/>
            <person name="Stolyar S."/>
            <person name="Stahl D."/>
            <person name="Arkin A."/>
            <person name="Dehal P."/>
            <person name="Hazen T."/>
            <person name="Woyke T."/>
        </authorList>
    </citation>
    <scope>NUCLEOTIDE SEQUENCE [LARGE SCALE GENOMIC DNA]</scope>
    <source>
        <strain evidence="11">U5L</strain>
    </source>
</reference>
<evidence type="ECO:0000256" key="8">
    <source>
        <dbReference type="ARBA" id="ARBA00023315"/>
    </source>
</evidence>
<feature type="transmembrane region" description="Helical" evidence="10">
    <location>
        <begin position="37"/>
        <end position="61"/>
    </location>
</feature>
<evidence type="ECO:0000256" key="3">
    <source>
        <dbReference type="ARBA" id="ARBA00022475"/>
    </source>
</evidence>
<keyword evidence="6 10" id="KW-1133">Transmembrane helix</keyword>
<feature type="transmembrane region" description="Helical" evidence="10">
    <location>
        <begin position="424"/>
        <end position="447"/>
    </location>
</feature>
<evidence type="ECO:0000256" key="4">
    <source>
        <dbReference type="ARBA" id="ARBA00022679"/>
    </source>
</evidence>
<dbReference type="GO" id="GO:0016746">
    <property type="term" value="F:acyltransferase activity"/>
    <property type="evidence" value="ECO:0007669"/>
    <property type="project" value="UniProtKB-KW"/>
</dbReference>
<dbReference type="GO" id="GO:0005886">
    <property type="term" value="C:plasma membrane"/>
    <property type="evidence" value="ECO:0007669"/>
    <property type="project" value="UniProtKB-SubCell"/>
</dbReference>
<evidence type="ECO:0000256" key="1">
    <source>
        <dbReference type="ARBA" id="ARBA00004651"/>
    </source>
</evidence>
<evidence type="ECO:0000256" key="5">
    <source>
        <dbReference type="ARBA" id="ARBA00022692"/>
    </source>
</evidence>
<name>I2Q697_9BACT</name>
<dbReference type="Pfam" id="PF03062">
    <property type="entry name" value="MBOAT"/>
    <property type="match status" value="1"/>
</dbReference>